<evidence type="ECO:0000313" key="9">
    <source>
        <dbReference type="Proteomes" id="UP000479132"/>
    </source>
</evidence>
<dbReference type="RefSeq" id="WP_165265583.1">
    <property type="nucleotide sequence ID" value="NZ_JAALLS010000002.1"/>
</dbReference>
<feature type="domain" description="Nitroreductase" evidence="7">
    <location>
        <begin position="8"/>
        <end position="185"/>
    </location>
</feature>
<dbReference type="InterPro" id="IPR033878">
    <property type="entry name" value="NfsB-like"/>
</dbReference>
<evidence type="ECO:0000256" key="3">
    <source>
        <dbReference type="ARBA" id="ARBA00022630"/>
    </source>
</evidence>
<evidence type="ECO:0000256" key="4">
    <source>
        <dbReference type="ARBA" id="ARBA00022643"/>
    </source>
</evidence>
<keyword evidence="3" id="KW-0285">Flavoprotein</keyword>
<comment type="caution">
    <text evidence="8">The sequence shown here is derived from an EMBL/GenBank/DDBJ whole genome shotgun (WGS) entry which is preliminary data.</text>
</comment>
<name>A0A6M1SUC0_9BACT</name>
<keyword evidence="6" id="KW-0560">Oxidoreductase</keyword>
<gene>
    <name evidence="8" type="ORF">G3569_02015</name>
</gene>
<dbReference type="InterPro" id="IPR000415">
    <property type="entry name" value="Nitroreductase-like"/>
</dbReference>
<dbReference type="Proteomes" id="UP000479132">
    <property type="component" value="Unassembled WGS sequence"/>
</dbReference>
<accession>A0A6M1SUC0</accession>
<evidence type="ECO:0000256" key="5">
    <source>
        <dbReference type="ARBA" id="ARBA00022857"/>
    </source>
</evidence>
<proteinExistence type="inferred from homology"/>
<keyword evidence="4" id="KW-0288">FMN</keyword>
<dbReference type="EMBL" id="JAALLS010000002">
    <property type="protein sequence ID" value="NGP87116.1"/>
    <property type="molecule type" value="Genomic_DNA"/>
</dbReference>
<dbReference type="InterPro" id="IPR029479">
    <property type="entry name" value="Nitroreductase"/>
</dbReference>
<comment type="similarity">
    <text evidence="2">Belongs to the nitroreductase family.</text>
</comment>
<evidence type="ECO:0000256" key="6">
    <source>
        <dbReference type="ARBA" id="ARBA00023002"/>
    </source>
</evidence>
<sequence length="209" mass="23917">MQLIDNLEWRYATKHFDPGKKVSETQLKQIKKAIQLSASSYGLQLYKALIIEDISTREKLKPASWDQQQITEASHLIVFCNYTNLQRKHIDNFLALKSETQQLPLSELKGYGDFMEGKINEKSDEELKHWTAKQTYLALGNLLAACAELKIDACPMEGFEADKYDNILGLSQKGLTASVIAAIGYRSEEDQTQYHRKVRKPTEQLFETI</sequence>
<dbReference type="Pfam" id="PF00881">
    <property type="entry name" value="Nitroreductase"/>
    <property type="match status" value="1"/>
</dbReference>
<dbReference type="PANTHER" id="PTHR43673:SF2">
    <property type="entry name" value="NITROREDUCTASE"/>
    <property type="match status" value="1"/>
</dbReference>
<evidence type="ECO:0000256" key="1">
    <source>
        <dbReference type="ARBA" id="ARBA00001917"/>
    </source>
</evidence>
<evidence type="ECO:0000259" key="7">
    <source>
        <dbReference type="Pfam" id="PF00881"/>
    </source>
</evidence>
<dbReference type="SUPFAM" id="SSF55469">
    <property type="entry name" value="FMN-dependent nitroreductase-like"/>
    <property type="match status" value="1"/>
</dbReference>
<dbReference type="Gene3D" id="3.40.109.10">
    <property type="entry name" value="NADH Oxidase"/>
    <property type="match status" value="1"/>
</dbReference>
<keyword evidence="9" id="KW-1185">Reference proteome</keyword>
<protein>
    <submittedName>
        <fullName evidence="8">NAD(P)H-dependent oxidoreductase</fullName>
    </submittedName>
</protein>
<evidence type="ECO:0000313" key="8">
    <source>
        <dbReference type="EMBL" id="NGP87116.1"/>
    </source>
</evidence>
<dbReference type="AlphaFoldDB" id="A0A6M1SUC0"/>
<keyword evidence="5" id="KW-0521">NADP</keyword>
<evidence type="ECO:0000256" key="2">
    <source>
        <dbReference type="ARBA" id="ARBA00007118"/>
    </source>
</evidence>
<comment type="cofactor">
    <cofactor evidence="1">
        <name>FMN</name>
        <dbReference type="ChEBI" id="CHEBI:58210"/>
    </cofactor>
</comment>
<organism evidence="8 9">
    <name type="scientific">Fodinibius halophilus</name>
    <dbReference type="NCBI Taxonomy" id="1736908"/>
    <lineage>
        <taxon>Bacteria</taxon>
        <taxon>Pseudomonadati</taxon>
        <taxon>Balneolota</taxon>
        <taxon>Balneolia</taxon>
        <taxon>Balneolales</taxon>
        <taxon>Balneolaceae</taxon>
        <taxon>Fodinibius</taxon>
    </lineage>
</organism>
<dbReference type="GO" id="GO:0016491">
    <property type="term" value="F:oxidoreductase activity"/>
    <property type="evidence" value="ECO:0007669"/>
    <property type="project" value="UniProtKB-KW"/>
</dbReference>
<dbReference type="PANTHER" id="PTHR43673">
    <property type="entry name" value="NAD(P)H NITROREDUCTASE YDGI-RELATED"/>
    <property type="match status" value="1"/>
</dbReference>
<reference evidence="8 9" key="1">
    <citation type="submission" date="2020-02" db="EMBL/GenBank/DDBJ databases">
        <title>Aliifodinibius halophilus 2W32, complete genome.</title>
        <authorList>
            <person name="Li Y."/>
            <person name="Wu S."/>
        </authorList>
    </citation>
    <scope>NUCLEOTIDE SEQUENCE [LARGE SCALE GENOMIC DNA]</scope>
    <source>
        <strain evidence="8 9">2W32</strain>
    </source>
</reference>
<dbReference type="CDD" id="cd02149">
    <property type="entry name" value="NfsB-like"/>
    <property type="match status" value="1"/>
</dbReference>